<dbReference type="KEGG" id="rpy:Y013_25565"/>
<dbReference type="EMBL" id="CP006997">
    <property type="protein sequence ID" value="AHD24103.1"/>
    <property type="molecule type" value="Genomic_DNA"/>
</dbReference>
<proteinExistence type="predicted"/>
<keyword evidence="1" id="KW-0614">Plasmid</keyword>
<organism evidence="1 2">
    <name type="scientific">Rhodococcus pyridinivorans SB3094</name>
    <dbReference type="NCBI Taxonomy" id="1435356"/>
    <lineage>
        <taxon>Bacteria</taxon>
        <taxon>Bacillati</taxon>
        <taxon>Actinomycetota</taxon>
        <taxon>Actinomycetes</taxon>
        <taxon>Mycobacteriales</taxon>
        <taxon>Nocardiaceae</taxon>
        <taxon>Rhodococcus</taxon>
    </lineage>
</organism>
<reference evidence="1 2" key="1">
    <citation type="journal article" date="2014" name="Genome Announc.">
        <title>Complete Genome of Rhodococcus pyridinivorans SB3094, a Methyl-Ethyl-Ketone-Degrading Bacterium Used for Bioaugmentation.</title>
        <authorList>
            <person name="Dueholm M.S."/>
            <person name="Albertsen M."/>
            <person name="D'Imperio S."/>
            <person name="Tale V.P."/>
            <person name="Lewis D."/>
            <person name="Nielsen P.H."/>
            <person name="Nielsen J.L."/>
        </authorList>
    </citation>
    <scope>NUCLEOTIDE SEQUENCE [LARGE SCALE GENOMIC DNA]</scope>
    <source>
        <strain evidence="2">SB3094</strain>
        <plasmid evidence="2">1</plasmid>
    </source>
</reference>
<protein>
    <submittedName>
        <fullName evidence="1">Uncharacterized protein</fullName>
    </submittedName>
</protein>
<gene>
    <name evidence="1" type="ORF">Y013_25565</name>
</gene>
<dbReference type="PATRIC" id="fig|1435356.3.peg.5153"/>
<name>V9XNX6_9NOCA</name>
<evidence type="ECO:0000313" key="2">
    <source>
        <dbReference type="Proteomes" id="UP000018781"/>
    </source>
</evidence>
<evidence type="ECO:0000313" key="1">
    <source>
        <dbReference type="EMBL" id="AHD24103.1"/>
    </source>
</evidence>
<sequence length="78" mass="9060">MNPRAHNPSTRWIWCGRCRHRGYLTRGDAKTVRKRHRGEKGMAVFACPHLEGLFHIGHRPDALNSGEIDRERLRSQAM</sequence>
<dbReference type="AlphaFoldDB" id="V9XNX6"/>
<geneLocation type="plasmid" evidence="2">
    <name>1</name>
</geneLocation>
<accession>V9XNX6</accession>
<dbReference type="Proteomes" id="UP000018781">
    <property type="component" value="Plasmid unnamed"/>
</dbReference>
<dbReference type="HOGENOM" id="CLU_169680_0_0_11"/>